<dbReference type="InterPro" id="IPR000014">
    <property type="entry name" value="PAS"/>
</dbReference>
<dbReference type="EC" id="2.7.13.3" evidence="2"/>
<evidence type="ECO:0000313" key="9">
    <source>
        <dbReference type="EMBL" id="MVN87150.1"/>
    </source>
</evidence>
<dbReference type="Pfam" id="PF02518">
    <property type="entry name" value="HATPase_c"/>
    <property type="match status" value="1"/>
</dbReference>
<dbReference type="CDD" id="cd00130">
    <property type="entry name" value="PAS"/>
    <property type="match status" value="1"/>
</dbReference>
<dbReference type="PROSITE" id="PS50112">
    <property type="entry name" value="PAS"/>
    <property type="match status" value="1"/>
</dbReference>
<evidence type="ECO:0000313" key="10">
    <source>
        <dbReference type="Proteomes" id="UP000483286"/>
    </source>
</evidence>
<dbReference type="NCBIfam" id="TIGR00229">
    <property type="entry name" value="sensory_box"/>
    <property type="match status" value="1"/>
</dbReference>
<dbReference type="SUPFAM" id="SSF55874">
    <property type="entry name" value="ATPase domain of HSP90 chaperone/DNA topoisomerase II/histidine kinase"/>
    <property type="match status" value="1"/>
</dbReference>
<dbReference type="InterPro" id="IPR050351">
    <property type="entry name" value="BphY/WalK/GraS-like"/>
</dbReference>
<dbReference type="PANTHER" id="PTHR42878:SF15">
    <property type="entry name" value="BACTERIOPHYTOCHROME"/>
    <property type="match status" value="1"/>
</dbReference>
<feature type="coiled-coil region" evidence="6">
    <location>
        <begin position="12"/>
        <end position="39"/>
    </location>
</feature>
<feature type="domain" description="Histidine kinase" evidence="7">
    <location>
        <begin position="185"/>
        <end position="396"/>
    </location>
</feature>
<dbReference type="Proteomes" id="UP000483286">
    <property type="component" value="Unassembled WGS sequence"/>
</dbReference>
<evidence type="ECO:0000256" key="6">
    <source>
        <dbReference type="SAM" id="Coils"/>
    </source>
</evidence>
<dbReference type="SMART" id="SM00091">
    <property type="entry name" value="PAS"/>
    <property type="match status" value="1"/>
</dbReference>
<dbReference type="InterPro" id="IPR003594">
    <property type="entry name" value="HATPase_dom"/>
</dbReference>
<comment type="catalytic activity">
    <reaction evidence="1">
        <text>ATP + protein L-histidine = ADP + protein N-phospho-L-histidine.</text>
        <dbReference type="EC" id="2.7.13.3"/>
    </reaction>
</comment>
<evidence type="ECO:0000256" key="2">
    <source>
        <dbReference type="ARBA" id="ARBA00012438"/>
    </source>
</evidence>
<dbReference type="GO" id="GO:0004673">
    <property type="term" value="F:protein histidine kinase activity"/>
    <property type="evidence" value="ECO:0007669"/>
    <property type="project" value="UniProtKB-EC"/>
</dbReference>
<dbReference type="InterPro" id="IPR005467">
    <property type="entry name" value="His_kinase_dom"/>
</dbReference>
<dbReference type="InterPro" id="IPR035965">
    <property type="entry name" value="PAS-like_dom_sf"/>
</dbReference>
<comment type="caution">
    <text evidence="9">The sequence shown here is derived from an EMBL/GenBank/DDBJ whole genome shotgun (WGS) entry which is preliminary data.</text>
</comment>
<evidence type="ECO:0000256" key="5">
    <source>
        <dbReference type="ARBA" id="ARBA00023136"/>
    </source>
</evidence>
<feature type="domain" description="PAS" evidence="8">
    <location>
        <begin position="32"/>
        <end position="102"/>
    </location>
</feature>
<dbReference type="PRINTS" id="PR00344">
    <property type="entry name" value="BCTRLSENSOR"/>
</dbReference>
<dbReference type="PANTHER" id="PTHR42878">
    <property type="entry name" value="TWO-COMPONENT HISTIDINE KINASE"/>
    <property type="match status" value="1"/>
</dbReference>
<dbReference type="EMBL" id="WQLB01000011">
    <property type="protein sequence ID" value="MVN87150.1"/>
    <property type="molecule type" value="Genomic_DNA"/>
</dbReference>
<dbReference type="SUPFAM" id="SSF55785">
    <property type="entry name" value="PYP-like sensor domain (PAS domain)"/>
    <property type="match status" value="1"/>
</dbReference>
<keyword evidence="5" id="KW-0472">Membrane</keyword>
<reference evidence="9 10" key="1">
    <citation type="submission" date="2019-12" db="EMBL/GenBank/DDBJ databases">
        <title>Deinococcus sp. HMF7620 Genome sequencing and assembly.</title>
        <authorList>
            <person name="Kang H."/>
            <person name="Kim H."/>
            <person name="Joh K."/>
        </authorList>
    </citation>
    <scope>NUCLEOTIDE SEQUENCE [LARGE SCALE GENOMIC DNA]</scope>
    <source>
        <strain evidence="9 10">HMF7620</strain>
    </source>
</reference>
<dbReference type="GO" id="GO:0007234">
    <property type="term" value="P:osmosensory signaling via phosphorelay pathway"/>
    <property type="evidence" value="ECO:0007669"/>
    <property type="project" value="TreeGrafter"/>
</dbReference>
<evidence type="ECO:0000256" key="3">
    <source>
        <dbReference type="ARBA" id="ARBA00022679"/>
    </source>
</evidence>
<dbReference type="SMART" id="SM00387">
    <property type="entry name" value="HATPase_c"/>
    <property type="match status" value="1"/>
</dbReference>
<keyword evidence="6" id="KW-0175">Coiled coil</keyword>
<dbReference type="GO" id="GO:0030295">
    <property type="term" value="F:protein kinase activator activity"/>
    <property type="evidence" value="ECO:0007669"/>
    <property type="project" value="TreeGrafter"/>
</dbReference>
<evidence type="ECO:0000256" key="1">
    <source>
        <dbReference type="ARBA" id="ARBA00000085"/>
    </source>
</evidence>
<evidence type="ECO:0000259" key="8">
    <source>
        <dbReference type="PROSITE" id="PS50112"/>
    </source>
</evidence>
<keyword evidence="10" id="KW-1185">Reference proteome</keyword>
<dbReference type="Pfam" id="PF00989">
    <property type="entry name" value="PAS"/>
    <property type="match status" value="1"/>
</dbReference>
<keyword evidence="4" id="KW-0418">Kinase</keyword>
<keyword evidence="3" id="KW-0808">Transferase</keyword>
<dbReference type="RefSeq" id="WP_157459194.1">
    <property type="nucleotide sequence ID" value="NZ_WQLB01000011.1"/>
</dbReference>
<dbReference type="Gene3D" id="3.30.450.20">
    <property type="entry name" value="PAS domain"/>
    <property type="match status" value="1"/>
</dbReference>
<evidence type="ECO:0000256" key="4">
    <source>
        <dbReference type="ARBA" id="ARBA00022777"/>
    </source>
</evidence>
<organism evidence="9 10">
    <name type="scientific">Deinococcus arboris</name>
    <dbReference type="NCBI Taxonomy" id="2682977"/>
    <lineage>
        <taxon>Bacteria</taxon>
        <taxon>Thermotogati</taxon>
        <taxon>Deinococcota</taxon>
        <taxon>Deinococci</taxon>
        <taxon>Deinococcales</taxon>
        <taxon>Deinococcaceae</taxon>
        <taxon>Deinococcus</taxon>
    </lineage>
</organism>
<dbReference type="GO" id="GO:0006355">
    <property type="term" value="P:regulation of DNA-templated transcription"/>
    <property type="evidence" value="ECO:0007669"/>
    <property type="project" value="InterPro"/>
</dbReference>
<dbReference type="InterPro" id="IPR013767">
    <property type="entry name" value="PAS_fold"/>
</dbReference>
<gene>
    <name evidence="9" type="ORF">GO986_10250</name>
</gene>
<dbReference type="AlphaFoldDB" id="A0A7C9HYE0"/>
<proteinExistence type="predicted"/>
<name>A0A7C9HYE0_9DEIO</name>
<evidence type="ECO:0000259" key="7">
    <source>
        <dbReference type="PROSITE" id="PS50109"/>
    </source>
</evidence>
<protein>
    <recommendedName>
        <fullName evidence="2">histidine kinase</fullName>
        <ecNumber evidence="2">2.7.13.3</ecNumber>
    </recommendedName>
</protein>
<dbReference type="GO" id="GO:0016020">
    <property type="term" value="C:membrane"/>
    <property type="evidence" value="ECO:0007669"/>
    <property type="project" value="UniProtKB-SubCell"/>
</dbReference>
<dbReference type="GO" id="GO:0000156">
    <property type="term" value="F:phosphorelay response regulator activity"/>
    <property type="evidence" value="ECO:0007669"/>
    <property type="project" value="TreeGrafter"/>
</dbReference>
<dbReference type="PROSITE" id="PS50109">
    <property type="entry name" value="HIS_KIN"/>
    <property type="match status" value="1"/>
</dbReference>
<accession>A0A7C9HYE0</accession>
<dbReference type="InterPro" id="IPR036890">
    <property type="entry name" value="HATPase_C_sf"/>
</dbReference>
<sequence>MTYDSSAPPSFLSATVTQLRALEAEVQALQAEAAQARALFQDAPHPAFLLSDQGRIVEVNAQGAALLGSTPALLRGRPLVGAVTPDSQSAFTSLLGRVLGGQGAPHSEVSFAGPDGQPLEMVLTASLHVRADGVRLCQISAADVTAFKAAHQTLLATTQGLEQELRHQTARFRQLGEEFRDVMLVAERELGTALTRAQNLLTLLERQTEPDDRQRSLGHVAAAVQHTQGLLTSLKGYMQARMIRARLRPVDLNRVLREVLKDLEPLQSDRDIHLPSVLLPTLLGDHQVFQIILHEYFANALKFTRTRPQTQLRLRVQETQSEYWIGLEDNGIGFNMRQKEKAFELFGRLHPAEQYEGTGLGLAVVRRLCERFGGRAWGEGKVEQGATFWFAWPKEPKPE</sequence>
<dbReference type="Gene3D" id="3.30.565.10">
    <property type="entry name" value="Histidine kinase-like ATPase, C-terminal domain"/>
    <property type="match status" value="1"/>
</dbReference>
<dbReference type="InterPro" id="IPR004358">
    <property type="entry name" value="Sig_transdc_His_kin-like_C"/>
</dbReference>